<evidence type="ECO:0000256" key="6">
    <source>
        <dbReference type="SAM" id="Phobius"/>
    </source>
</evidence>
<keyword evidence="6" id="KW-0812">Transmembrane</keyword>
<proteinExistence type="predicted"/>
<dbReference type="Proteomes" id="UP000238479">
    <property type="component" value="Chromosome 7"/>
</dbReference>
<keyword evidence="4 6" id="KW-0472">Membrane</keyword>
<organism evidence="8 9">
    <name type="scientific">Rosa chinensis</name>
    <name type="common">China rose</name>
    <dbReference type="NCBI Taxonomy" id="74649"/>
    <lineage>
        <taxon>Eukaryota</taxon>
        <taxon>Viridiplantae</taxon>
        <taxon>Streptophyta</taxon>
        <taxon>Embryophyta</taxon>
        <taxon>Tracheophyta</taxon>
        <taxon>Spermatophyta</taxon>
        <taxon>Magnoliopsida</taxon>
        <taxon>eudicotyledons</taxon>
        <taxon>Gunneridae</taxon>
        <taxon>Pentapetalae</taxon>
        <taxon>rosids</taxon>
        <taxon>fabids</taxon>
        <taxon>Rosales</taxon>
        <taxon>Rosaceae</taxon>
        <taxon>Rosoideae</taxon>
        <taxon>Rosoideae incertae sedis</taxon>
        <taxon>Rosa</taxon>
    </lineage>
</organism>
<evidence type="ECO:0000256" key="3">
    <source>
        <dbReference type="ARBA" id="ARBA00022801"/>
    </source>
</evidence>
<evidence type="ECO:0000256" key="7">
    <source>
        <dbReference type="SAM" id="SignalP"/>
    </source>
</evidence>
<evidence type="ECO:0000256" key="1">
    <source>
        <dbReference type="ARBA" id="ARBA00001936"/>
    </source>
</evidence>
<dbReference type="GO" id="GO:0046872">
    <property type="term" value="F:metal ion binding"/>
    <property type="evidence" value="ECO:0007669"/>
    <property type="project" value="UniProtKB-KW"/>
</dbReference>
<feature type="transmembrane region" description="Helical" evidence="6">
    <location>
        <begin position="353"/>
        <end position="371"/>
    </location>
</feature>
<sequence>MAVALKPLLPIIILSSLLLYEEWVSTPSCKPEPDPAQAHAHPHHPDDLKVMMVANLLLLGSESGYFDLLFRDYYTSKFFTKSFRTLRPDMLLVLGDISARGHHLRRSEYVSVIRQFHRVLGPFLDLPLHVVLGDRDVGVCDGLSEDSVGWIARRLPGLDPAGCGAFEIGNVSFVSLNAVALLCGNSEVRFSVEKAVERESVDFRLENEGGSGDRERKERVYEFGWRENAISSGSGPVVLLHFPLSRNVSTTDFDGSPNVFDGREDVGRGPYDLLQKLPPNATEYIFQALKPRIVFSAHTQEFYDHFHPDGTREVTIPAMTWNARDDPGFVIATFRRNEGAVSISYCSLARESHILLAYASLLIISVSMLAFSSTPSLRSFKTMIT</sequence>
<name>A0A2P6PHU4_ROSCH</name>
<evidence type="ECO:0000256" key="5">
    <source>
        <dbReference type="ARBA" id="ARBA00023211"/>
    </source>
</evidence>
<dbReference type="PANTHER" id="PTHR13315:SF0">
    <property type="entry name" value="METALLOPHOSPHOESTERASE 1"/>
    <property type="match status" value="1"/>
</dbReference>
<dbReference type="OMA" id="AMTWNAR"/>
<protein>
    <submittedName>
        <fullName evidence="8">Putative metallo-dependent phosphatase</fullName>
    </submittedName>
</protein>
<feature type="chain" id="PRO_5015162473" evidence="7">
    <location>
        <begin position="26"/>
        <end position="385"/>
    </location>
</feature>
<keyword evidence="6" id="KW-1133">Transmembrane helix</keyword>
<gene>
    <name evidence="8" type="ORF">RchiOBHm_Chr7g0239831</name>
</gene>
<dbReference type="InterPro" id="IPR033308">
    <property type="entry name" value="PGAP5/Cdc1/Ted1"/>
</dbReference>
<dbReference type="Gramene" id="PRQ21496">
    <property type="protein sequence ID" value="PRQ21496"/>
    <property type="gene ID" value="RchiOBHm_Chr7g0239831"/>
</dbReference>
<dbReference type="GO" id="GO:0006506">
    <property type="term" value="P:GPI anchor biosynthetic process"/>
    <property type="evidence" value="ECO:0007669"/>
    <property type="project" value="InterPro"/>
</dbReference>
<evidence type="ECO:0000256" key="4">
    <source>
        <dbReference type="ARBA" id="ARBA00023136"/>
    </source>
</evidence>
<keyword evidence="2" id="KW-0479">Metal-binding</keyword>
<dbReference type="EMBL" id="PDCK01000045">
    <property type="protein sequence ID" value="PRQ21496.1"/>
    <property type="molecule type" value="Genomic_DNA"/>
</dbReference>
<evidence type="ECO:0000313" key="8">
    <source>
        <dbReference type="EMBL" id="PRQ21496.1"/>
    </source>
</evidence>
<dbReference type="InterPro" id="IPR029052">
    <property type="entry name" value="Metallo-depent_PP-like"/>
</dbReference>
<dbReference type="GO" id="GO:0016020">
    <property type="term" value="C:membrane"/>
    <property type="evidence" value="ECO:0007669"/>
    <property type="project" value="GOC"/>
</dbReference>
<dbReference type="GO" id="GO:0016787">
    <property type="term" value="F:hydrolase activity"/>
    <property type="evidence" value="ECO:0007669"/>
    <property type="project" value="UniProtKB-KW"/>
</dbReference>
<evidence type="ECO:0000313" key="9">
    <source>
        <dbReference type="Proteomes" id="UP000238479"/>
    </source>
</evidence>
<keyword evidence="5" id="KW-0464">Manganese</keyword>
<evidence type="ECO:0000256" key="2">
    <source>
        <dbReference type="ARBA" id="ARBA00022723"/>
    </source>
</evidence>
<dbReference type="PANTHER" id="PTHR13315">
    <property type="entry name" value="METALLO PHOSPHOESTERASE RELATED"/>
    <property type="match status" value="1"/>
</dbReference>
<dbReference type="SUPFAM" id="SSF56300">
    <property type="entry name" value="Metallo-dependent phosphatases"/>
    <property type="match status" value="1"/>
</dbReference>
<accession>A0A2P6PHU4</accession>
<feature type="signal peptide" evidence="7">
    <location>
        <begin position="1"/>
        <end position="25"/>
    </location>
</feature>
<dbReference type="OrthoDB" id="9984693at2759"/>
<keyword evidence="7" id="KW-0732">Signal</keyword>
<comment type="cofactor">
    <cofactor evidence="1">
        <name>Mn(2+)</name>
        <dbReference type="ChEBI" id="CHEBI:29035"/>
    </cofactor>
</comment>
<dbReference type="AlphaFoldDB" id="A0A2P6PHU4"/>
<keyword evidence="3" id="KW-0378">Hydrolase</keyword>
<dbReference type="FunFam" id="3.60.21.10:FF:000135">
    <property type="entry name" value="Os06g0222800 protein"/>
    <property type="match status" value="1"/>
</dbReference>
<dbReference type="STRING" id="74649.A0A2P6PHU4"/>
<reference evidence="8 9" key="1">
    <citation type="journal article" date="2018" name="Nat. Genet.">
        <title>The Rosa genome provides new insights in the design of modern roses.</title>
        <authorList>
            <person name="Bendahmane M."/>
        </authorList>
    </citation>
    <scope>NUCLEOTIDE SEQUENCE [LARGE SCALE GENOMIC DNA]</scope>
    <source>
        <strain evidence="9">cv. Old Blush</strain>
    </source>
</reference>
<keyword evidence="9" id="KW-1185">Reference proteome</keyword>
<comment type="caution">
    <text evidence="8">The sequence shown here is derived from an EMBL/GenBank/DDBJ whole genome shotgun (WGS) entry which is preliminary data.</text>
</comment>